<name>A0A2T1KEU1_9GAMM</name>
<sequence length="41" mass="4737">MVLFVMYWIDKRAAQRGAQRTAEKTLHLLTFAVACSARPER</sequence>
<gene>
    <name evidence="1" type="ORF">C7H08_11755</name>
</gene>
<reference evidence="1 2" key="1">
    <citation type="submission" date="2018-03" db="EMBL/GenBank/DDBJ databases">
        <title>Marinobacter brunus sp. nov., a marine bacterium of Gamma-proteobacteria isolated from the surface seawater of the South China Sea.</title>
        <authorList>
            <person name="Cheng H."/>
            <person name="Wu Y.-H."/>
            <person name="Xamxidin M."/>
            <person name="Xu X.-W."/>
        </authorList>
    </citation>
    <scope>NUCLEOTIDE SEQUENCE [LARGE SCALE GENOMIC DNA]</scope>
    <source>
        <strain evidence="1 2">JCM 30472</strain>
    </source>
</reference>
<protein>
    <submittedName>
        <fullName evidence="1">Uncharacterized protein</fullName>
    </submittedName>
</protein>
<proteinExistence type="predicted"/>
<dbReference type="Pfam" id="PF06961">
    <property type="entry name" value="DUF1294"/>
    <property type="match status" value="1"/>
</dbReference>
<keyword evidence="2" id="KW-1185">Reference proteome</keyword>
<comment type="caution">
    <text evidence="1">The sequence shown here is derived from an EMBL/GenBank/DDBJ whole genome shotgun (WGS) entry which is preliminary data.</text>
</comment>
<organism evidence="1 2">
    <name type="scientific">Marinobacter halophilus</name>
    <dbReference type="NCBI Taxonomy" id="1323740"/>
    <lineage>
        <taxon>Bacteria</taxon>
        <taxon>Pseudomonadati</taxon>
        <taxon>Pseudomonadota</taxon>
        <taxon>Gammaproteobacteria</taxon>
        <taxon>Pseudomonadales</taxon>
        <taxon>Marinobacteraceae</taxon>
        <taxon>Marinobacter</taxon>
    </lineage>
</organism>
<evidence type="ECO:0000313" key="2">
    <source>
        <dbReference type="Proteomes" id="UP000238385"/>
    </source>
</evidence>
<dbReference type="RefSeq" id="WP_106672023.1">
    <property type="nucleotide sequence ID" value="NZ_BMFE01000001.1"/>
</dbReference>
<dbReference type="InterPro" id="IPR010718">
    <property type="entry name" value="DUF1294"/>
</dbReference>
<dbReference type="OrthoDB" id="72963at2"/>
<accession>A0A2T1KEU1</accession>
<evidence type="ECO:0000313" key="1">
    <source>
        <dbReference type="EMBL" id="PSF08062.1"/>
    </source>
</evidence>
<dbReference type="Proteomes" id="UP000238385">
    <property type="component" value="Unassembled WGS sequence"/>
</dbReference>
<dbReference type="EMBL" id="PXNN01000013">
    <property type="protein sequence ID" value="PSF08062.1"/>
    <property type="molecule type" value="Genomic_DNA"/>
</dbReference>
<dbReference type="AlphaFoldDB" id="A0A2T1KEU1"/>